<dbReference type="InterPro" id="IPR037293">
    <property type="entry name" value="Gal_Oxidase_central_sf"/>
</dbReference>
<organism evidence="4 5">
    <name type="scientific">Elaphomyces granulatus</name>
    <dbReference type="NCBI Taxonomy" id="519963"/>
    <lineage>
        <taxon>Eukaryota</taxon>
        <taxon>Fungi</taxon>
        <taxon>Dikarya</taxon>
        <taxon>Ascomycota</taxon>
        <taxon>Pezizomycotina</taxon>
        <taxon>Eurotiomycetes</taxon>
        <taxon>Eurotiomycetidae</taxon>
        <taxon>Eurotiales</taxon>
        <taxon>Elaphomycetaceae</taxon>
        <taxon>Elaphomyces</taxon>
    </lineage>
</organism>
<dbReference type="SUPFAM" id="SSF50965">
    <property type="entry name" value="Galactose oxidase, central domain"/>
    <property type="match status" value="1"/>
</dbReference>
<feature type="chain" id="PRO_5012489162" description="WSC domain-containing protein" evidence="2">
    <location>
        <begin position="22"/>
        <end position="912"/>
    </location>
</feature>
<name>A0A232LR94_9EURO</name>
<feature type="signal peptide" evidence="2">
    <location>
        <begin position="1"/>
        <end position="21"/>
    </location>
</feature>
<evidence type="ECO:0000256" key="1">
    <source>
        <dbReference type="ARBA" id="ARBA00022729"/>
    </source>
</evidence>
<gene>
    <name evidence="4" type="ORF">Egran_05915</name>
</gene>
<dbReference type="Proteomes" id="UP000243515">
    <property type="component" value="Unassembled WGS sequence"/>
</dbReference>
<sequence length="912" mass="96892">MSRLLILSLLALESAIIAVNAHYVEVVPRGLTVPTSLPSGWSYLGCYNDTIANRALFSGYKADGTTLTDESCINFCIGRGFTIAGTEYSSECFCDNTLHGGSIKQPDASCSMPCSGNPAEPCGGPNLLTVFTGTVQSSISSAASSSTITTNSNTASTTKPSTTISTTRSTTVVGTGTATNLPAGWSYGGCWIDNVNGRIMNNERPDNSAVTIESCIATCTNLGYQVAGLEYSVQCFCDNELRNGAALASSNSACSMACGGSSTEVCGGPNLVSVYSNGNFSVYGVPTIQKTGLPGQWQYQGCLQDNVGGVRTFPYQLFFPNTNNATTCLSLCSNYGYGAAGMEYGDECYCGDVSDIPSGAKIVSDSQCNMGCPGDPSHYCGAGNLLVYYTWSGYLQQWSYPTGNAAGKYQFLIGGVVVPLMTTLLKNGKITFLEKHGTGAPNTTGVYEFDPFYENNFDLAWRAMHVQTDIFCSAGLVLPDIGGRQLTVGGWSGVSTFGVRLYWPDGSPGVNGTRDWQENPNELQLQNGRWYPSSMIMSNGSILVVGGESGSNAPPVPTIEILPKVGGTIYMEWLNRTDPYNLYPFMTVLPSGNIFVAYWNESRILDAGTFNTIRVLPSIPGAVNNAGGGRTYPLEGTMVLIPQHAPYTDPLTVMLCGGSTPFGGVALDNCVSTQPDVASATWTLERMPSKRVISAIVPLPDGTFLILNGCHAGVAGFGLGNDPNFNAVLYDPTKPVNQRMSVMANTTIARMYHNEAVLMQDGRVLVSGSDPVDARYPEEYRVEVFLPPYILSGAARPTFTIPTTDWAYSGTYQIQVTSGSMANIKISLLGMVSATHGNSYGARTFFPAFSCSGTTCTITAPPNAKVCPPGWFMIFVLDGPTPSNGTFIRIGGDPASLGNWPHLPDFNVPGVV</sequence>
<evidence type="ECO:0000313" key="4">
    <source>
        <dbReference type="EMBL" id="OXV06317.1"/>
    </source>
</evidence>
<dbReference type="Pfam" id="PF01822">
    <property type="entry name" value="WSC"/>
    <property type="match status" value="3"/>
</dbReference>
<dbReference type="InterPro" id="IPR002889">
    <property type="entry name" value="WSC_carb-bd"/>
</dbReference>
<keyword evidence="5" id="KW-1185">Reference proteome</keyword>
<dbReference type="Pfam" id="PF09118">
    <property type="entry name" value="GO-like_E_set"/>
    <property type="match status" value="1"/>
</dbReference>
<dbReference type="InterPro" id="IPR009880">
    <property type="entry name" value="Glyoxal_oxidase_N"/>
</dbReference>
<dbReference type="SMART" id="SM00321">
    <property type="entry name" value="WSC"/>
    <property type="match status" value="3"/>
</dbReference>
<evidence type="ECO:0000313" key="5">
    <source>
        <dbReference type="Proteomes" id="UP000243515"/>
    </source>
</evidence>
<dbReference type="PANTHER" id="PTHR32208">
    <property type="entry name" value="SECRETED PROTEIN-RELATED"/>
    <property type="match status" value="1"/>
</dbReference>
<dbReference type="InterPro" id="IPR015202">
    <property type="entry name" value="GO-like_E_set"/>
</dbReference>
<evidence type="ECO:0000259" key="3">
    <source>
        <dbReference type="PROSITE" id="PS51212"/>
    </source>
</evidence>
<dbReference type="CDD" id="cd02851">
    <property type="entry name" value="E_set_GO_C"/>
    <property type="match status" value="1"/>
</dbReference>
<dbReference type="PROSITE" id="PS51212">
    <property type="entry name" value="WSC"/>
    <property type="match status" value="3"/>
</dbReference>
<keyword evidence="1 2" id="KW-0732">Signal</keyword>
<dbReference type="Gene3D" id="2.60.40.10">
    <property type="entry name" value="Immunoglobulins"/>
    <property type="match status" value="1"/>
</dbReference>
<dbReference type="InterPro" id="IPR014756">
    <property type="entry name" value="Ig_E-set"/>
</dbReference>
<dbReference type="Pfam" id="PF07250">
    <property type="entry name" value="Glyoxal_oxid_N"/>
    <property type="match status" value="1"/>
</dbReference>
<dbReference type="PANTHER" id="PTHR32208:SF105">
    <property type="entry name" value="COPPER RADICAL OXIDASE"/>
    <property type="match status" value="1"/>
</dbReference>
<reference evidence="4 5" key="1">
    <citation type="journal article" date="2015" name="Environ. Microbiol.">
        <title>Metagenome sequence of Elaphomyces granulatus from sporocarp tissue reveals Ascomycota ectomycorrhizal fingerprints of genome expansion and a Proteobacteria-rich microbiome.</title>
        <authorList>
            <person name="Quandt C.A."/>
            <person name="Kohler A."/>
            <person name="Hesse C.N."/>
            <person name="Sharpton T.J."/>
            <person name="Martin F."/>
            <person name="Spatafora J.W."/>
        </authorList>
    </citation>
    <scope>NUCLEOTIDE SEQUENCE [LARGE SCALE GENOMIC DNA]</scope>
    <source>
        <strain evidence="4 5">OSC145934</strain>
    </source>
</reference>
<dbReference type="OrthoDB" id="5985073at2759"/>
<dbReference type="SUPFAM" id="SSF81296">
    <property type="entry name" value="E set domains"/>
    <property type="match status" value="1"/>
</dbReference>
<comment type="caution">
    <text evidence="4">The sequence shown here is derived from an EMBL/GenBank/DDBJ whole genome shotgun (WGS) entry which is preliminary data.</text>
</comment>
<accession>A0A232LR94</accession>
<dbReference type="Gene3D" id="2.130.10.80">
    <property type="entry name" value="Galactose oxidase/kelch, beta-propeller"/>
    <property type="match status" value="1"/>
</dbReference>
<feature type="domain" description="WSC" evidence="3">
    <location>
        <begin position="296"/>
        <end position="392"/>
    </location>
</feature>
<dbReference type="EMBL" id="NPHW01005883">
    <property type="protein sequence ID" value="OXV06317.1"/>
    <property type="molecule type" value="Genomic_DNA"/>
</dbReference>
<feature type="domain" description="WSC" evidence="3">
    <location>
        <begin position="40"/>
        <end position="134"/>
    </location>
</feature>
<proteinExistence type="predicted"/>
<feature type="domain" description="WSC" evidence="3">
    <location>
        <begin position="184"/>
        <end position="278"/>
    </location>
</feature>
<dbReference type="AlphaFoldDB" id="A0A232LR94"/>
<dbReference type="InterPro" id="IPR013783">
    <property type="entry name" value="Ig-like_fold"/>
</dbReference>
<dbReference type="InterPro" id="IPR011043">
    <property type="entry name" value="Gal_Oxase/kelch_b-propeller"/>
</dbReference>
<evidence type="ECO:0000256" key="2">
    <source>
        <dbReference type="SAM" id="SignalP"/>
    </source>
</evidence>
<protein>
    <recommendedName>
        <fullName evidence="3">WSC domain-containing protein</fullName>
    </recommendedName>
</protein>